<gene>
    <name evidence="3" type="ORF">N825_33400</name>
</gene>
<keyword evidence="2" id="KW-1277">Toxin-antitoxin system</keyword>
<organism evidence="3 4">
    <name type="scientific">Skermanella stibiiresistens SB22</name>
    <dbReference type="NCBI Taxonomy" id="1385369"/>
    <lineage>
        <taxon>Bacteria</taxon>
        <taxon>Pseudomonadati</taxon>
        <taxon>Pseudomonadota</taxon>
        <taxon>Alphaproteobacteria</taxon>
        <taxon>Rhodospirillales</taxon>
        <taxon>Azospirillaceae</taxon>
        <taxon>Skermanella</taxon>
    </lineage>
</organism>
<dbReference type="InterPro" id="IPR051803">
    <property type="entry name" value="TA_system_RelE-like_toxin"/>
</dbReference>
<dbReference type="STRING" id="1385369.N825_33400"/>
<dbReference type="Proteomes" id="UP000019486">
    <property type="component" value="Unassembled WGS sequence"/>
</dbReference>
<protein>
    <recommendedName>
        <fullName evidence="5">Addiction module antitoxin</fullName>
    </recommendedName>
</protein>
<keyword evidence="4" id="KW-1185">Reference proteome</keyword>
<dbReference type="EMBL" id="AVFL01000006">
    <property type="protein sequence ID" value="EWY40828.1"/>
    <property type="molecule type" value="Genomic_DNA"/>
</dbReference>
<sequence>MRIRYPRRALLDLNNQEDHIAETNPAAALEQVAIIRRHVDGLIDQPCMGRPGRISGTRELIISSSPFLVAYRVTDRTVDVLAVIHAKRNCPRVL</sequence>
<accession>W9HAE3</accession>
<dbReference type="Gene3D" id="3.30.2310.20">
    <property type="entry name" value="RelE-like"/>
    <property type="match status" value="1"/>
</dbReference>
<dbReference type="AlphaFoldDB" id="W9HAE3"/>
<dbReference type="PANTHER" id="PTHR33755">
    <property type="entry name" value="TOXIN PARE1-RELATED"/>
    <property type="match status" value="1"/>
</dbReference>
<comment type="caution">
    <text evidence="3">The sequence shown here is derived from an EMBL/GenBank/DDBJ whole genome shotgun (WGS) entry which is preliminary data.</text>
</comment>
<dbReference type="RefSeq" id="WP_037450717.1">
    <property type="nucleotide sequence ID" value="NZ_AVFL01000006.1"/>
</dbReference>
<evidence type="ECO:0000313" key="3">
    <source>
        <dbReference type="EMBL" id="EWY40828.1"/>
    </source>
</evidence>
<evidence type="ECO:0008006" key="5">
    <source>
        <dbReference type="Google" id="ProtNLM"/>
    </source>
</evidence>
<evidence type="ECO:0000256" key="2">
    <source>
        <dbReference type="ARBA" id="ARBA00022649"/>
    </source>
</evidence>
<dbReference type="NCBIfam" id="TIGR02385">
    <property type="entry name" value="RelE_StbE"/>
    <property type="match status" value="1"/>
</dbReference>
<name>W9HAE3_9PROT</name>
<evidence type="ECO:0000256" key="1">
    <source>
        <dbReference type="ARBA" id="ARBA00006226"/>
    </source>
</evidence>
<evidence type="ECO:0000313" key="4">
    <source>
        <dbReference type="Proteomes" id="UP000019486"/>
    </source>
</evidence>
<dbReference type="OrthoDB" id="595470at2"/>
<dbReference type="InterPro" id="IPR035093">
    <property type="entry name" value="RelE/ParE_toxin_dom_sf"/>
</dbReference>
<dbReference type="Pfam" id="PF05016">
    <property type="entry name" value="ParE_toxin"/>
    <property type="match status" value="1"/>
</dbReference>
<comment type="similarity">
    <text evidence="1">Belongs to the RelE toxin family.</text>
</comment>
<dbReference type="InterPro" id="IPR007712">
    <property type="entry name" value="RelE/ParE_toxin"/>
</dbReference>
<reference evidence="3 4" key="1">
    <citation type="submission" date="2013-08" db="EMBL/GenBank/DDBJ databases">
        <title>The genome sequence of Skermanella stibiiresistens.</title>
        <authorList>
            <person name="Zhu W."/>
            <person name="Wang G."/>
        </authorList>
    </citation>
    <scope>NUCLEOTIDE SEQUENCE [LARGE SCALE GENOMIC DNA]</scope>
    <source>
        <strain evidence="3 4">SB22</strain>
    </source>
</reference>
<proteinExistence type="inferred from homology"/>